<dbReference type="CDD" id="cd05822">
    <property type="entry name" value="TLP_HIUase"/>
    <property type="match status" value="1"/>
</dbReference>
<proteinExistence type="inferred from homology"/>
<keyword evidence="5 8" id="KW-0659">Purine metabolism</keyword>
<dbReference type="InterPro" id="IPR036817">
    <property type="entry name" value="Transthyretin/HIU_hydrolase_sf"/>
</dbReference>
<dbReference type="PROSITE" id="PS00768">
    <property type="entry name" value="TRANSTHYRETIN_1"/>
    <property type="match status" value="1"/>
</dbReference>
<dbReference type="AlphaFoldDB" id="A0A9P6KHJ6"/>
<dbReference type="InterPro" id="IPR023419">
    <property type="entry name" value="Transthyretin_CS"/>
</dbReference>
<accession>A0A9P6KHJ6</accession>
<keyword evidence="11" id="KW-1185">Reference proteome</keyword>
<organism evidence="10 11">
    <name type="scientific">Lunasporangiospora selenospora</name>
    <dbReference type="NCBI Taxonomy" id="979761"/>
    <lineage>
        <taxon>Eukaryota</taxon>
        <taxon>Fungi</taxon>
        <taxon>Fungi incertae sedis</taxon>
        <taxon>Mucoromycota</taxon>
        <taxon>Mortierellomycotina</taxon>
        <taxon>Mortierellomycetes</taxon>
        <taxon>Mortierellales</taxon>
        <taxon>Mortierellaceae</taxon>
        <taxon>Lunasporangiospora</taxon>
    </lineage>
</organism>
<feature type="binding site" evidence="7">
    <location>
        <position position="120"/>
    </location>
    <ligand>
        <name>substrate</name>
    </ligand>
</feature>
<evidence type="ECO:0000256" key="7">
    <source>
        <dbReference type="PIRSR" id="PIRSR600895-51"/>
    </source>
</evidence>
<dbReference type="InterPro" id="IPR014306">
    <property type="entry name" value="Hydroxyisourate_hydrolase"/>
</dbReference>
<dbReference type="OrthoDB" id="10265230at2759"/>
<evidence type="ECO:0000256" key="6">
    <source>
        <dbReference type="ARBA" id="ARBA00022801"/>
    </source>
</evidence>
<evidence type="ECO:0000256" key="2">
    <source>
        <dbReference type="ARBA" id="ARBA00002704"/>
    </source>
</evidence>
<protein>
    <recommendedName>
        <fullName evidence="8">5-hydroxyisourate hydrolase</fullName>
        <shortName evidence="8">HIU hydrolase</shortName>
        <shortName evidence="8">HIUHase</shortName>
        <ecNumber evidence="8">3.5.2.17</ecNumber>
    </recommendedName>
</protein>
<dbReference type="InterPro" id="IPR000895">
    <property type="entry name" value="Transthyretin/HIU_hydrolase"/>
</dbReference>
<dbReference type="SUPFAM" id="SSF49472">
    <property type="entry name" value="Transthyretin (synonym: prealbumin)"/>
    <property type="match status" value="1"/>
</dbReference>
<feature type="domain" description="Transthyretin/hydroxyisourate hydrolase" evidence="9">
    <location>
        <begin position="3"/>
        <end position="122"/>
    </location>
</feature>
<name>A0A9P6KHJ6_9FUNG</name>
<evidence type="ECO:0000256" key="8">
    <source>
        <dbReference type="RuleBase" id="RU361270"/>
    </source>
</evidence>
<evidence type="ECO:0000313" key="11">
    <source>
        <dbReference type="Proteomes" id="UP000780801"/>
    </source>
</evidence>
<feature type="binding site" evidence="7">
    <location>
        <position position="52"/>
    </location>
    <ligand>
        <name>substrate</name>
    </ligand>
</feature>
<dbReference type="PROSITE" id="PS00769">
    <property type="entry name" value="TRANSTHYRETIN_2"/>
    <property type="match status" value="1"/>
</dbReference>
<comment type="catalytic activity">
    <reaction evidence="1 8">
        <text>5-hydroxyisourate + H2O = 5-hydroxy-2-oxo-4-ureido-2,5-dihydro-1H-imidazole-5-carboxylate + H(+)</text>
        <dbReference type="Rhea" id="RHEA:23736"/>
        <dbReference type="ChEBI" id="CHEBI:15377"/>
        <dbReference type="ChEBI" id="CHEBI:15378"/>
        <dbReference type="ChEBI" id="CHEBI:18072"/>
        <dbReference type="ChEBI" id="CHEBI:58639"/>
        <dbReference type="EC" id="3.5.2.17"/>
    </reaction>
</comment>
<comment type="caution">
    <text evidence="10">The sequence shown here is derived from an EMBL/GenBank/DDBJ whole genome shotgun (WGS) entry which is preliminary data.</text>
</comment>
<evidence type="ECO:0000256" key="3">
    <source>
        <dbReference type="ARBA" id="ARBA00009850"/>
    </source>
</evidence>
<gene>
    <name evidence="10" type="ORF">BGW38_004906</name>
</gene>
<sequence>MVHQSPITCHVLDSSIGRPGKHVPVKLERLDSTAAVNTWSNLAEGVTDDDGRVSELLAPTHKLVPGLYRMTFQTAEYWPTIGVTKSFFPYVEIVFNIEAGAENQHYHIPLLLSPFSYTTYRGS</sequence>
<dbReference type="InterPro" id="IPR023416">
    <property type="entry name" value="Transthyretin/HIU_hydrolase_d"/>
</dbReference>
<evidence type="ECO:0000313" key="10">
    <source>
        <dbReference type="EMBL" id="KAF9584860.1"/>
    </source>
</evidence>
<dbReference type="NCBIfam" id="TIGR02962">
    <property type="entry name" value="hdxy_isourate"/>
    <property type="match status" value="1"/>
</dbReference>
<dbReference type="InterPro" id="IPR023418">
    <property type="entry name" value="Thyroxine_BS"/>
</dbReference>
<evidence type="ECO:0000256" key="4">
    <source>
        <dbReference type="ARBA" id="ARBA00011881"/>
    </source>
</evidence>
<dbReference type="GO" id="GO:0006144">
    <property type="term" value="P:purine nucleobase metabolic process"/>
    <property type="evidence" value="ECO:0007669"/>
    <property type="project" value="UniProtKB-KW"/>
</dbReference>
<dbReference type="EC" id="3.5.2.17" evidence="8"/>
<dbReference type="PANTHER" id="PTHR10395">
    <property type="entry name" value="URICASE AND TRANSTHYRETIN-RELATED"/>
    <property type="match status" value="1"/>
</dbReference>
<dbReference type="SMART" id="SM00095">
    <property type="entry name" value="TR_THY"/>
    <property type="match status" value="1"/>
</dbReference>
<evidence type="ECO:0000259" key="9">
    <source>
        <dbReference type="SMART" id="SM00095"/>
    </source>
</evidence>
<dbReference type="PANTHER" id="PTHR10395:SF7">
    <property type="entry name" value="5-HYDROXYISOURATE HYDROLASE"/>
    <property type="match status" value="1"/>
</dbReference>
<dbReference type="GO" id="GO:0033971">
    <property type="term" value="F:hydroxyisourate hydrolase activity"/>
    <property type="evidence" value="ECO:0007669"/>
    <property type="project" value="UniProtKB-EC"/>
</dbReference>
<dbReference type="Pfam" id="PF00576">
    <property type="entry name" value="Transthyretin"/>
    <property type="match status" value="1"/>
</dbReference>
<comment type="function">
    <text evidence="2">Catalyzes the hydrolysis of 5-hydroxyisourate (HIU) to 2-oxo-4-hydroxy-4-carboxy-5-ureidoimidazoline (OHCU).</text>
</comment>
<dbReference type="Gene3D" id="2.60.40.180">
    <property type="entry name" value="Transthyretin/hydroxyisourate hydrolase domain"/>
    <property type="match status" value="1"/>
</dbReference>
<comment type="similarity">
    <text evidence="3 8">Belongs to the transthyretin family. 5-hydroxyisourate hydrolase subfamily.</text>
</comment>
<evidence type="ECO:0000256" key="5">
    <source>
        <dbReference type="ARBA" id="ARBA00022631"/>
    </source>
</evidence>
<reference evidence="10" key="1">
    <citation type="journal article" date="2020" name="Fungal Divers.">
        <title>Resolving the Mortierellaceae phylogeny through synthesis of multi-gene phylogenetics and phylogenomics.</title>
        <authorList>
            <person name="Vandepol N."/>
            <person name="Liber J."/>
            <person name="Desiro A."/>
            <person name="Na H."/>
            <person name="Kennedy M."/>
            <person name="Barry K."/>
            <person name="Grigoriev I.V."/>
            <person name="Miller A.N."/>
            <person name="O'Donnell K."/>
            <person name="Stajich J.E."/>
            <person name="Bonito G."/>
        </authorList>
    </citation>
    <scope>NUCLEOTIDE SEQUENCE</scope>
    <source>
        <strain evidence="10">KOD1015</strain>
    </source>
</reference>
<evidence type="ECO:0000256" key="1">
    <source>
        <dbReference type="ARBA" id="ARBA00001043"/>
    </source>
</evidence>
<dbReference type="Proteomes" id="UP000780801">
    <property type="component" value="Unassembled WGS sequence"/>
</dbReference>
<keyword evidence="6 8" id="KW-0378">Hydrolase</keyword>
<dbReference type="PRINTS" id="PR00189">
    <property type="entry name" value="TRNSTHYRETIN"/>
</dbReference>
<feature type="binding site" evidence="7">
    <location>
        <position position="10"/>
    </location>
    <ligand>
        <name>substrate</name>
    </ligand>
</feature>
<dbReference type="EMBL" id="JAABOA010000312">
    <property type="protein sequence ID" value="KAF9584860.1"/>
    <property type="molecule type" value="Genomic_DNA"/>
</dbReference>
<comment type="subunit">
    <text evidence="4 8">Homotetramer.</text>
</comment>